<dbReference type="InterPro" id="IPR003738">
    <property type="entry name" value="SRAP"/>
</dbReference>
<name>A0ABS9KAF1_9BACT</name>
<dbReference type="Pfam" id="PF02586">
    <property type="entry name" value="SRAP"/>
    <property type="match status" value="1"/>
</dbReference>
<evidence type="ECO:0000256" key="2">
    <source>
        <dbReference type="ARBA" id="ARBA00022670"/>
    </source>
</evidence>
<evidence type="ECO:0000256" key="6">
    <source>
        <dbReference type="ARBA" id="ARBA00023125"/>
    </source>
</evidence>
<sequence>MCGRYTLSCEKIKEIEEFLNVNETDLIQLNSDDRFSHFNVAPTHEMPVSYEDKDKKRILESMHWGYMGWKPKPGKKPFLPINTRDDSITKKPMWKKAFAERRCIIPASGFYEWTGKKGNKTPHYIYPEHHSFMGFAGIYSDLAPEDKSAKRSYSIITTSPNKIMENIHDRMPVILHPEEFNDWLNPNNKDAEYLTDFLRPYPDDAISEYVVSKAVNNVRNNGEELIQKAELF</sequence>
<reference evidence="9" key="1">
    <citation type="submission" date="2022-01" db="EMBL/GenBank/DDBJ databases">
        <authorList>
            <person name="Wang Y."/>
        </authorList>
    </citation>
    <scope>NUCLEOTIDE SEQUENCE</scope>
    <source>
        <strain evidence="9">WB101</strain>
    </source>
</reference>
<dbReference type="RefSeq" id="WP_237852653.1">
    <property type="nucleotide sequence ID" value="NZ_JAKLWS010000003.1"/>
</dbReference>
<dbReference type="Proteomes" id="UP001165366">
    <property type="component" value="Unassembled WGS sequence"/>
</dbReference>
<evidence type="ECO:0000256" key="8">
    <source>
        <dbReference type="RuleBase" id="RU364100"/>
    </source>
</evidence>
<evidence type="ECO:0000313" key="9">
    <source>
        <dbReference type="EMBL" id="MCG2587810.1"/>
    </source>
</evidence>
<dbReference type="EC" id="3.4.-.-" evidence="8"/>
<comment type="caution">
    <text evidence="9">The sequence shown here is derived from an EMBL/GenBank/DDBJ whole genome shotgun (WGS) entry which is preliminary data.</text>
</comment>
<dbReference type="SUPFAM" id="SSF143081">
    <property type="entry name" value="BB1717-like"/>
    <property type="match status" value="1"/>
</dbReference>
<dbReference type="PANTHER" id="PTHR13604:SF0">
    <property type="entry name" value="ABASIC SITE PROCESSING PROTEIN HMCES"/>
    <property type="match status" value="1"/>
</dbReference>
<keyword evidence="7" id="KW-0456">Lyase</keyword>
<organism evidence="9 10">
    <name type="scientific">Rhodohalobacter sulfatireducens</name>
    <dbReference type="NCBI Taxonomy" id="2911366"/>
    <lineage>
        <taxon>Bacteria</taxon>
        <taxon>Pseudomonadati</taxon>
        <taxon>Balneolota</taxon>
        <taxon>Balneolia</taxon>
        <taxon>Balneolales</taxon>
        <taxon>Balneolaceae</taxon>
        <taxon>Rhodohalobacter</taxon>
    </lineage>
</organism>
<dbReference type="Gene3D" id="3.90.1680.10">
    <property type="entry name" value="SOS response associated peptidase-like"/>
    <property type="match status" value="1"/>
</dbReference>
<evidence type="ECO:0000256" key="4">
    <source>
        <dbReference type="ARBA" id="ARBA00022801"/>
    </source>
</evidence>
<comment type="similarity">
    <text evidence="1 8">Belongs to the SOS response-associated peptidase family.</text>
</comment>
<keyword evidence="6" id="KW-0238">DNA-binding</keyword>
<reference evidence="9" key="2">
    <citation type="submission" date="2024-05" db="EMBL/GenBank/DDBJ databases">
        <title>Rhodohalobacter halophilus gen. nov., sp. nov., a moderately halophilic member of the family Balneolaceae.</title>
        <authorList>
            <person name="Xia J."/>
        </authorList>
    </citation>
    <scope>NUCLEOTIDE SEQUENCE</scope>
    <source>
        <strain evidence="9">WB101</strain>
    </source>
</reference>
<dbReference type="InterPro" id="IPR036590">
    <property type="entry name" value="SRAP-like"/>
</dbReference>
<gene>
    <name evidence="9" type="ORF">L6773_04490</name>
</gene>
<evidence type="ECO:0000256" key="3">
    <source>
        <dbReference type="ARBA" id="ARBA00022763"/>
    </source>
</evidence>
<keyword evidence="3" id="KW-0227">DNA damage</keyword>
<keyword evidence="10" id="KW-1185">Reference proteome</keyword>
<accession>A0ABS9KAF1</accession>
<dbReference type="EMBL" id="JAKLWS010000003">
    <property type="protein sequence ID" value="MCG2587810.1"/>
    <property type="molecule type" value="Genomic_DNA"/>
</dbReference>
<evidence type="ECO:0000313" key="10">
    <source>
        <dbReference type="Proteomes" id="UP001165366"/>
    </source>
</evidence>
<proteinExistence type="inferred from homology"/>
<dbReference type="PANTHER" id="PTHR13604">
    <property type="entry name" value="DC12-RELATED"/>
    <property type="match status" value="1"/>
</dbReference>
<protein>
    <recommendedName>
        <fullName evidence="8">Abasic site processing protein</fullName>
        <ecNumber evidence="8">3.4.-.-</ecNumber>
    </recommendedName>
</protein>
<evidence type="ECO:0000256" key="1">
    <source>
        <dbReference type="ARBA" id="ARBA00008136"/>
    </source>
</evidence>
<evidence type="ECO:0000256" key="5">
    <source>
        <dbReference type="ARBA" id="ARBA00023124"/>
    </source>
</evidence>
<keyword evidence="2 8" id="KW-0645">Protease</keyword>
<evidence type="ECO:0000256" key="7">
    <source>
        <dbReference type="ARBA" id="ARBA00023239"/>
    </source>
</evidence>
<keyword evidence="4 8" id="KW-0378">Hydrolase</keyword>
<keyword evidence="5" id="KW-0190">Covalent protein-DNA linkage</keyword>